<dbReference type="Gramene" id="Kaladp0040s0522.4.v1.1">
    <property type="protein sequence ID" value="Kaladp0040s0522.4.v1.1"/>
    <property type="gene ID" value="Kaladp0040s0522.v1.1"/>
</dbReference>
<sequence>MDCDDFRSMLETSGTDVWEFIDTAITVASMDYGDELKNRRDSIVEKLYRGLASRCRNCDRGAGRGDDSSKYLGKEVVAGNRSPLGSPQSLDRDDYDDNDESRGQDLKYGGDVDDEQVRILDIKDRLEDVDQSEEIVVDLLQSLADMDITFKALKDTDIGRHVNRLRKHPSNEVRRLVKHLVRKWKDLVDQWVIVNSTTGGAATSHLIEGDSPQQKLAQNGHYQMEVLVQKRTIQNRSSGLDWFLVEELHQPSGLLPIMFLHTHLQISRNPRMIHLKQIGWHQPGNGYKKITKKLKMPRSKERYK</sequence>
<name>A0A7N0TPJ5_KALFE</name>
<dbReference type="GO" id="GO:0005634">
    <property type="term" value="C:nucleus"/>
    <property type="evidence" value="ECO:0007669"/>
    <property type="project" value="UniProtKB-SubCell"/>
</dbReference>
<protein>
    <recommendedName>
        <fullName evidence="5">TFIIS N-terminal domain-containing protein</fullName>
    </recommendedName>
</protein>
<comment type="subcellular location">
    <subcellularLocation>
        <location evidence="1 3">Nucleus</location>
    </subcellularLocation>
</comment>
<dbReference type="PANTHER" id="PTHR47210:SF1">
    <property type="entry name" value="MEDIATOR OF RNA POLYMERASE II TRANSCRIPTION SUBUNIT 26C-RELATED"/>
    <property type="match status" value="1"/>
</dbReference>
<organism evidence="6 7">
    <name type="scientific">Kalanchoe fedtschenkoi</name>
    <name type="common">Lavender scallops</name>
    <name type="synonym">South American air plant</name>
    <dbReference type="NCBI Taxonomy" id="63787"/>
    <lineage>
        <taxon>Eukaryota</taxon>
        <taxon>Viridiplantae</taxon>
        <taxon>Streptophyta</taxon>
        <taxon>Embryophyta</taxon>
        <taxon>Tracheophyta</taxon>
        <taxon>Spermatophyta</taxon>
        <taxon>Magnoliopsida</taxon>
        <taxon>eudicotyledons</taxon>
        <taxon>Gunneridae</taxon>
        <taxon>Pentapetalae</taxon>
        <taxon>Saxifragales</taxon>
        <taxon>Crassulaceae</taxon>
        <taxon>Kalanchoe</taxon>
    </lineage>
</organism>
<evidence type="ECO:0000256" key="1">
    <source>
        <dbReference type="ARBA" id="ARBA00004123"/>
    </source>
</evidence>
<dbReference type="AlphaFoldDB" id="A0A7N0TPJ5"/>
<dbReference type="Gramene" id="Kaladp0040s0522.3.v1.1">
    <property type="protein sequence ID" value="Kaladp0040s0522.3.v1.1"/>
    <property type="gene ID" value="Kaladp0040s0522.v1.1"/>
</dbReference>
<evidence type="ECO:0000259" key="5">
    <source>
        <dbReference type="PROSITE" id="PS51319"/>
    </source>
</evidence>
<evidence type="ECO:0000313" key="7">
    <source>
        <dbReference type="Proteomes" id="UP000594263"/>
    </source>
</evidence>
<reference evidence="6" key="1">
    <citation type="submission" date="2021-01" db="UniProtKB">
        <authorList>
            <consortium name="EnsemblPlants"/>
        </authorList>
    </citation>
    <scope>IDENTIFICATION</scope>
</reference>
<feature type="region of interest" description="Disordered" evidence="4">
    <location>
        <begin position="62"/>
        <end position="109"/>
    </location>
</feature>
<feature type="domain" description="TFIIS N-terminal" evidence="5">
    <location>
        <begin position="114"/>
        <end position="191"/>
    </location>
</feature>
<dbReference type="CDD" id="cd00183">
    <property type="entry name" value="TFIIS_I"/>
    <property type="match status" value="1"/>
</dbReference>
<dbReference type="SMART" id="SM00509">
    <property type="entry name" value="TFS2N"/>
    <property type="match status" value="1"/>
</dbReference>
<proteinExistence type="predicted"/>
<dbReference type="InterPro" id="IPR017923">
    <property type="entry name" value="TFIIS_N"/>
</dbReference>
<dbReference type="Pfam" id="PF08711">
    <property type="entry name" value="Med26"/>
    <property type="match status" value="1"/>
</dbReference>
<dbReference type="SUPFAM" id="SSF47676">
    <property type="entry name" value="Conserved domain common to transcription factors TFIIS, elongin A, CRSP70"/>
    <property type="match status" value="1"/>
</dbReference>
<accession>A0A7N0TPJ5</accession>
<dbReference type="EnsemblPlants" id="Kaladp0040s0522.3.v1.1">
    <property type="protein sequence ID" value="Kaladp0040s0522.3.v1.1"/>
    <property type="gene ID" value="Kaladp0040s0522.v1.1"/>
</dbReference>
<dbReference type="Gene3D" id="1.20.930.10">
    <property type="entry name" value="Conserved domain common to transcription factors TFIIS, elongin A, CRSP70"/>
    <property type="match status" value="1"/>
</dbReference>
<evidence type="ECO:0000256" key="3">
    <source>
        <dbReference type="PROSITE-ProRule" id="PRU00649"/>
    </source>
</evidence>
<dbReference type="Proteomes" id="UP000594263">
    <property type="component" value="Unplaced"/>
</dbReference>
<keyword evidence="2 3" id="KW-0539">Nucleus</keyword>
<dbReference type="PROSITE" id="PS51319">
    <property type="entry name" value="TFIIS_N"/>
    <property type="match status" value="1"/>
</dbReference>
<evidence type="ECO:0000256" key="2">
    <source>
        <dbReference type="ARBA" id="ARBA00023242"/>
    </source>
</evidence>
<feature type="compositionally biased region" description="Basic and acidic residues" evidence="4">
    <location>
        <begin position="100"/>
        <end position="109"/>
    </location>
</feature>
<dbReference type="InterPro" id="IPR044790">
    <property type="entry name" value="MD26C-like"/>
</dbReference>
<dbReference type="EnsemblPlants" id="Kaladp0040s0522.4.v1.1">
    <property type="protein sequence ID" value="Kaladp0040s0522.4.v1.1"/>
    <property type="gene ID" value="Kaladp0040s0522.v1.1"/>
</dbReference>
<evidence type="ECO:0000256" key="4">
    <source>
        <dbReference type="SAM" id="MobiDB-lite"/>
    </source>
</evidence>
<dbReference type="InterPro" id="IPR003617">
    <property type="entry name" value="TFIIS/CRSP70_N_sub"/>
</dbReference>
<evidence type="ECO:0000313" key="6">
    <source>
        <dbReference type="EnsemblPlants" id="Kaladp0040s0522.4.v1.1"/>
    </source>
</evidence>
<keyword evidence="7" id="KW-1185">Reference proteome</keyword>
<dbReference type="PANTHER" id="PTHR47210">
    <property type="entry name" value="MEDIATOR OF RNA POLYMERASE II TRANSCRIPTION SUBUNIT 26C-RELATED"/>
    <property type="match status" value="1"/>
</dbReference>
<feature type="compositionally biased region" description="Basic and acidic residues" evidence="4">
    <location>
        <begin position="62"/>
        <end position="73"/>
    </location>
</feature>
<dbReference type="InterPro" id="IPR035441">
    <property type="entry name" value="TFIIS/LEDGF_dom_sf"/>
</dbReference>